<dbReference type="EMBL" id="AFHG01000043">
    <property type="protein sequence ID" value="EGK72157.1"/>
    <property type="molecule type" value="Genomic_DNA"/>
</dbReference>
<keyword evidence="8" id="KW-1185">Reference proteome</keyword>
<dbReference type="PANTHER" id="PTHR32089">
    <property type="entry name" value="METHYL-ACCEPTING CHEMOTAXIS PROTEIN MCPB"/>
    <property type="match status" value="1"/>
</dbReference>
<accession>F5RBI6</accession>
<dbReference type="SMART" id="SM00283">
    <property type="entry name" value="MA"/>
    <property type="match status" value="1"/>
</dbReference>
<feature type="domain" description="HAMP" evidence="6">
    <location>
        <begin position="85"/>
        <end position="137"/>
    </location>
</feature>
<dbReference type="PROSITE" id="PS50885">
    <property type="entry name" value="HAMP"/>
    <property type="match status" value="1"/>
</dbReference>
<dbReference type="Pfam" id="PF00015">
    <property type="entry name" value="MCPsignal"/>
    <property type="match status" value="1"/>
</dbReference>
<evidence type="ECO:0000313" key="8">
    <source>
        <dbReference type="Proteomes" id="UP000005019"/>
    </source>
</evidence>
<dbReference type="InterPro" id="IPR004089">
    <property type="entry name" value="MCPsignal_dom"/>
</dbReference>
<evidence type="ECO:0000256" key="4">
    <source>
        <dbReference type="SAM" id="Phobius"/>
    </source>
</evidence>
<comment type="similarity">
    <text evidence="2">Belongs to the methyl-accepting chemotaxis (MCP) protein family.</text>
</comment>
<name>F5RBI6_METUF</name>
<dbReference type="Gene3D" id="1.10.287.950">
    <property type="entry name" value="Methyl-accepting chemotaxis protein"/>
    <property type="match status" value="1"/>
</dbReference>
<dbReference type="GO" id="GO:0007165">
    <property type="term" value="P:signal transduction"/>
    <property type="evidence" value="ECO:0007669"/>
    <property type="project" value="UniProtKB-KW"/>
</dbReference>
<organism evidence="7 8">
    <name type="scientific">Methyloversatilis universalis (strain ATCC BAA-1314 / DSM 25237 / JCM 13912 / CCUG 52030 / FAM5)</name>
    <dbReference type="NCBI Taxonomy" id="1000565"/>
    <lineage>
        <taxon>Bacteria</taxon>
        <taxon>Pseudomonadati</taxon>
        <taxon>Pseudomonadota</taxon>
        <taxon>Betaproteobacteria</taxon>
        <taxon>Nitrosomonadales</taxon>
        <taxon>Sterolibacteriaceae</taxon>
        <taxon>Methyloversatilis</taxon>
    </lineage>
</organism>
<dbReference type="SMART" id="SM00304">
    <property type="entry name" value="HAMP"/>
    <property type="match status" value="1"/>
</dbReference>
<keyword evidence="1 3" id="KW-0807">Transducer</keyword>
<dbReference type="CDD" id="cd06225">
    <property type="entry name" value="HAMP"/>
    <property type="match status" value="1"/>
</dbReference>
<evidence type="ECO:0000259" key="5">
    <source>
        <dbReference type="PROSITE" id="PS50111"/>
    </source>
</evidence>
<keyword evidence="7" id="KW-0675">Receptor</keyword>
<dbReference type="InterPro" id="IPR003660">
    <property type="entry name" value="HAMP_dom"/>
</dbReference>
<dbReference type="GO" id="GO:0016020">
    <property type="term" value="C:membrane"/>
    <property type="evidence" value="ECO:0007669"/>
    <property type="project" value="InterPro"/>
</dbReference>
<dbReference type="PANTHER" id="PTHR32089:SF112">
    <property type="entry name" value="LYSOZYME-LIKE PROTEIN-RELATED"/>
    <property type="match status" value="1"/>
</dbReference>
<comment type="caution">
    <text evidence="7">The sequence shown here is derived from an EMBL/GenBank/DDBJ whole genome shotgun (WGS) entry which is preliminary data.</text>
</comment>
<evidence type="ECO:0000256" key="3">
    <source>
        <dbReference type="PROSITE-ProRule" id="PRU00284"/>
    </source>
</evidence>
<protein>
    <submittedName>
        <fullName evidence="7">Aspartate chemoreceptor protein</fullName>
    </submittedName>
</protein>
<dbReference type="OrthoDB" id="1884279at2"/>
<reference evidence="7 8" key="1">
    <citation type="journal article" date="2011" name="J. Bacteriol.">
        <title>Genome sequence of Methyloversatilis universalis FAM5T, a methylotrophic representative of the order Rhodocyclales.</title>
        <authorList>
            <person name="Kittichotirat W."/>
            <person name="Good N.M."/>
            <person name="Hall R."/>
            <person name="Bringel F."/>
            <person name="Lajus A."/>
            <person name="Medigue C."/>
            <person name="Smalley N.E."/>
            <person name="Beck D."/>
            <person name="Bumgarner R."/>
            <person name="Vuilleumier S."/>
            <person name="Kalyuzhnaya M.G."/>
        </authorList>
    </citation>
    <scope>NUCLEOTIDE SEQUENCE [LARGE SCALE GENOMIC DNA]</scope>
    <source>
        <strain evidence="8">ATCC BAA-1314 / JCM 13912 / FAM5</strain>
    </source>
</reference>
<sequence>MDFISRSIRNKLLVICGGGTAALLVAAVVGLGVEWSAIDTLAGDITRAEAQAIRAATLDTLMLIGAAFAVVVAVAFGLFLWALQRAIIGPARQLSADLERLAGGDFHAPVACSTRDELGDIARSAERIRHDLGALVSQLTESAHSLFDASRTVSGESERVAEASSAQTVAASSTAAAVDDVTAGIRQVAVNAGNAAQQADASLAQSARAQDHLGELRGAVVRAAGVMNEVSGAAEAFIDNAKEITQMTREVREIADQTNLLALNAAIEAARAGEQGRGFAVVADEVRKLAEKSGASADAIDTITRSLSERAASLSDALAHGRDAVGEAESSSDSAQQVIGAAHQAVSVAAREVQGINQSLEQQSRAAGDIARNVEQIAGMSEQNRSAVTTLSASVTHLQSLAGRLSDLTGRFRL</sequence>
<dbReference type="Pfam" id="PF00672">
    <property type="entry name" value="HAMP"/>
    <property type="match status" value="1"/>
</dbReference>
<evidence type="ECO:0000259" key="6">
    <source>
        <dbReference type="PROSITE" id="PS50885"/>
    </source>
</evidence>
<evidence type="ECO:0000256" key="2">
    <source>
        <dbReference type="ARBA" id="ARBA00029447"/>
    </source>
</evidence>
<dbReference type="eggNOG" id="COG0840">
    <property type="taxonomic scope" value="Bacteria"/>
</dbReference>
<keyword evidence="4" id="KW-0472">Membrane</keyword>
<dbReference type="PROSITE" id="PS50111">
    <property type="entry name" value="CHEMOTAXIS_TRANSDUC_2"/>
    <property type="match status" value="1"/>
</dbReference>
<gene>
    <name evidence="7" type="ORF">METUNv1_01629</name>
</gene>
<proteinExistence type="inferred from homology"/>
<feature type="domain" description="Methyl-accepting transducer" evidence="5">
    <location>
        <begin position="142"/>
        <end position="378"/>
    </location>
</feature>
<evidence type="ECO:0000256" key="1">
    <source>
        <dbReference type="ARBA" id="ARBA00023224"/>
    </source>
</evidence>
<keyword evidence="4" id="KW-0812">Transmembrane</keyword>
<feature type="transmembrane region" description="Helical" evidence="4">
    <location>
        <begin position="12"/>
        <end position="33"/>
    </location>
</feature>
<dbReference type="STRING" id="1000565.METUNv1_01629"/>
<dbReference type="RefSeq" id="WP_008060609.1">
    <property type="nucleotide sequence ID" value="NZ_AFHG01000043.1"/>
</dbReference>
<evidence type="ECO:0000313" key="7">
    <source>
        <dbReference type="EMBL" id="EGK72157.1"/>
    </source>
</evidence>
<dbReference type="AlphaFoldDB" id="F5RBI6"/>
<dbReference type="SUPFAM" id="SSF58104">
    <property type="entry name" value="Methyl-accepting chemotaxis protein (MCP) signaling domain"/>
    <property type="match status" value="1"/>
</dbReference>
<dbReference type="Proteomes" id="UP000005019">
    <property type="component" value="Unassembled WGS sequence"/>
</dbReference>
<feature type="transmembrane region" description="Helical" evidence="4">
    <location>
        <begin position="61"/>
        <end position="83"/>
    </location>
</feature>
<keyword evidence="4" id="KW-1133">Transmembrane helix</keyword>